<dbReference type="AlphaFoldDB" id="A0A1I5FLK5"/>
<organism evidence="1 2">
    <name type="scientific">Paenimyroides ummariense</name>
    <dbReference type="NCBI Taxonomy" id="913024"/>
    <lineage>
        <taxon>Bacteria</taxon>
        <taxon>Pseudomonadati</taxon>
        <taxon>Bacteroidota</taxon>
        <taxon>Flavobacteriia</taxon>
        <taxon>Flavobacteriales</taxon>
        <taxon>Flavobacteriaceae</taxon>
        <taxon>Paenimyroides</taxon>
    </lineage>
</organism>
<dbReference type="Proteomes" id="UP000199036">
    <property type="component" value="Unassembled WGS sequence"/>
</dbReference>
<evidence type="ECO:0000313" key="1">
    <source>
        <dbReference type="EMBL" id="SFO24667.1"/>
    </source>
</evidence>
<reference evidence="2" key="1">
    <citation type="submission" date="2016-10" db="EMBL/GenBank/DDBJ databases">
        <authorList>
            <person name="Varghese N."/>
            <person name="Submissions S."/>
        </authorList>
    </citation>
    <scope>NUCLEOTIDE SEQUENCE [LARGE SCALE GENOMIC DNA]</scope>
    <source>
        <strain evidence="2">DS-12</strain>
    </source>
</reference>
<dbReference type="PANTHER" id="PTHR35609">
    <property type="entry name" value="MACRO DOMAIN-CONTAINING PROTEIN"/>
    <property type="match status" value="1"/>
</dbReference>
<dbReference type="OrthoDB" id="1452819at2"/>
<dbReference type="PANTHER" id="PTHR35609:SF1">
    <property type="entry name" value="MACRO DOMAIN-CONTAINING PROTEIN"/>
    <property type="match status" value="1"/>
</dbReference>
<name>A0A1I5FLK5_9FLAO</name>
<gene>
    <name evidence="1" type="ORF">SAMN05421741_12935</name>
</gene>
<sequence>MWFERLTGFKEESPENVRKNILISGTELISLANNKRYHFGKLEIATLADLRQKNDLLEGYNAAIEITEVVADAQDLHCQPENANALFQVASQFNLLEMISPNIIPEQGIDRYENDHTQGPVCAIACGAGTLFRNYFAETNGQIGQTEHNQIDCLDLIAKELDNERLNLWKMRNGYAMISERGLLTINKKIAELSADEREDLKGKLKTGIQWNTEVTLAATKHRVSQIYCSALPVAYCQTETIYWESFARVILEALYESTLYAGMLNMIEHQSNIVYLTMVGGGAFGNEEYWIIESMQKAFKKFKNVPLDVRIVSYGKSNKNIQQLLKDL</sequence>
<proteinExistence type="predicted"/>
<dbReference type="EMBL" id="FOVI01000029">
    <property type="protein sequence ID" value="SFO24667.1"/>
    <property type="molecule type" value="Genomic_DNA"/>
</dbReference>
<dbReference type="RefSeq" id="WP_091525901.1">
    <property type="nucleotide sequence ID" value="NZ_FOVI01000029.1"/>
</dbReference>
<accession>A0A1I5FLK5</accession>
<dbReference type="STRING" id="913024.SAMN05421741_12935"/>
<evidence type="ECO:0000313" key="2">
    <source>
        <dbReference type="Proteomes" id="UP000199036"/>
    </source>
</evidence>
<evidence type="ECO:0008006" key="3">
    <source>
        <dbReference type="Google" id="ProtNLM"/>
    </source>
</evidence>
<keyword evidence="2" id="KW-1185">Reference proteome</keyword>
<protein>
    <recommendedName>
        <fullName evidence="3">Macro domain-containing protein</fullName>
    </recommendedName>
</protein>